<accession>A0A514DDR5</accession>
<protein>
    <submittedName>
        <fullName evidence="1">Uncharacterized protein</fullName>
    </submittedName>
</protein>
<dbReference type="EMBL" id="MK937592">
    <property type="protein sequence ID" value="QDH91756.1"/>
    <property type="molecule type" value="Genomic_DNA"/>
</dbReference>
<proteinExistence type="predicted"/>
<organism evidence="1 2">
    <name type="scientific">Mycobacterium phage Phrappuccino</name>
    <dbReference type="NCBI Taxonomy" id="2591223"/>
    <lineage>
        <taxon>Viruses</taxon>
        <taxon>Duplodnaviria</taxon>
        <taxon>Heunggongvirae</taxon>
        <taxon>Uroviricota</taxon>
        <taxon>Caudoviricetes</taxon>
        <taxon>Phrappuccinovirus</taxon>
        <taxon>Phrappuccinovirus phrappuccino</taxon>
        <taxon>Phreappuccinovirus Phrappuccino</taxon>
    </lineage>
</organism>
<sequence>MPLQLKSTTLGVEHTLACTSFQTTLFSEMSTVQTKEMQQHFPIKAQQPAVTFNVVFPSERDFEDFQKFVRRHQQAALHSWPNPQITLWWPERNIQNWTGIIKDFRAGGQRFNPMPRAQLSVDLIDSVYSTRTELASMAQTIWAVAGYGSPSGVLTQPLQIVEELLDRIGVGGGAGSFLRGGR</sequence>
<dbReference type="GeneID" id="64767002"/>
<dbReference type="RefSeq" id="YP_010059770.1">
    <property type="nucleotide sequence ID" value="NC_054727.1"/>
</dbReference>
<dbReference type="KEGG" id="vg:64767002"/>
<evidence type="ECO:0000313" key="2">
    <source>
        <dbReference type="Proteomes" id="UP000316777"/>
    </source>
</evidence>
<name>A0A514DDR5_9CAUD</name>
<reference evidence="1 2" key="1">
    <citation type="submission" date="2019-05" db="EMBL/GenBank/DDBJ databases">
        <authorList>
            <person name="Pope W.H."/>
            <person name="Garlena R.A."/>
            <person name="Russell D.A."/>
            <person name="Jacobs-Sera D."/>
            <person name="Hatfull G.F."/>
        </authorList>
    </citation>
    <scope>NUCLEOTIDE SEQUENCE [LARGE SCALE GENOMIC DNA]</scope>
</reference>
<keyword evidence="2" id="KW-1185">Reference proteome</keyword>
<dbReference type="Proteomes" id="UP000316777">
    <property type="component" value="Segment"/>
</dbReference>
<evidence type="ECO:0000313" key="1">
    <source>
        <dbReference type="EMBL" id="QDH91756.1"/>
    </source>
</evidence>
<gene>
    <name evidence="1" type="primary">81</name>
    <name evidence="1" type="ORF">SEA_PHRAPPUCCINO_81</name>
</gene>